<reference evidence="2" key="2">
    <citation type="submission" date="2015-06" db="EMBL/GenBank/DDBJ databases">
        <title>Environmentally co-occuring mercury resistance plasmids are genetically and phenotypically diverse and confer variable context-dependent fitness effects.</title>
        <authorList>
            <person name="Hall J.P.J."/>
            <person name="Harrison E."/>
            <person name="Lilley A.K."/>
            <person name="Paterson S."/>
            <person name="Spiers A.J."/>
            <person name="Brockhurst M.A."/>
        </authorList>
    </citation>
    <scope>NUCLEOTIDE SEQUENCE [LARGE SCALE GENOMIC DNA]</scope>
    <source>
        <strain evidence="2">SBW25</strain>
        <plasmid evidence="2">pQBR55</plasmid>
    </source>
</reference>
<evidence type="ECO:0000313" key="2">
    <source>
        <dbReference type="EMBL" id="CEK42437.1"/>
    </source>
</evidence>
<feature type="transmembrane region" description="Helical" evidence="1">
    <location>
        <begin position="6"/>
        <end position="25"/>
    </location>
</feature>
<proteinExistence type="predicted"/>
<reference evidence="2" key="1">
    <citation type="submission" date="2014-12" db="EMBL/GenBank/DDBJ databases">
        <authorList>
            <person name="Hall J."/>
        </authorList>
    </citation>
    <scope>NUCLEOTIDE SEQUENCE [LARGE SCALE GENOMIC DNA]</scope>
    <source>
        <strain evidence="2">SBW25</strain>
        <plasmid evidence="2">pQBR55</plasmid>
    </source>
</reference>
<gene>
    <name evidence="2" type="ORF">PQBR55_0058</name>
</gene>
<keyword evidence="1" id="KW-0812">Transmembrane</keyword>
<accession>A0A0G4E667</accession>
<protein>
    <submittedName>
        <fullName evidence="2">Uncharacterized protein</fullName>
    </submittedName>
</protein>
<organism evidence="2">
    <name type="scientific">Pseudomonas fluorescens (strain SBW25)</name>
    <dbReference type="NCBI Taxonomy" id="216595"/>
    <lineage>
        <taxon>Bacteria</taxon>
        <taxon>Pseudomonadati</taxon>
        <taxon>Pseudomonadota</taxon>
        <taxon>Gammaproteobacteria</taxon>
        <taxon>Pseudomonadales</taxon>
        <taxon>Pseudomonadaceae</taxon>
        <taxon>Pseudomonas</taxon>
    </lineage>
</organism>
<keyword evidence="2" id="KW-0614">Plasmid</keyword>
<keyword evidence="1" id="KW-1133">Transmembrane helix</keyword>
<dbReference type="AlphaFoldDB" id="A0A0G4E667"/>
<sequence>MVWLSIWTVGVLGGGGLYLVARAIGEVAYQMERANSLRELEAANAQTGPQVTDR</sequence>
<name>A0A0G4E667_PSEFS</name>
<dbReference type="EMBL" id="LN713927">
    <property type="protein sequence ID" value="CEK42437.1"/>
    <property type="molecule type" value="Genomic_DNA"/>
</dbReference>
<keyword evidence="1" id="KW-0472">Membrane</keyword>
<evidence type="ECO:0000256" key="1">
    <source>
        <dbReference type="SAM" id="Phobius"/>
    </source>
</evidence>
<geneLocation type="plasmid" evidence="2">
    <name>pQBR55</name>
</geneLocation>